<dbReference type="GO" id="GO:0022857">
    <property type="term" value="F:transmembrane transporter activity"/>
    <property type="evidence" value="ECO:0007669"/>
    <property type="project" value="InterPro"/>
</dbReference>
<comment type="caution">
    <text evidence="9">The sequence shown here is derived from an EMBL/GenBank/DDBJ whole genome shotgun (WGS) entry which is preliminary data.</text>
</comment>
<dbReference type="SUPFAM" id="SSF81345">
    <property type="entry name" value="ABC transporter involved in vitamin B12 uptake, BtuC"/>
    <property type="match status" value="1"/>
</dbReference>
<dbReference type="GO" id="GO:0033214">
    <property type="term" value="P:siderophore-iron import into cell"/>
    <property type="evidence" value="ECO:0007669"/>
    <property type="project" value="TreeGrafter"/>
</dbReference>
<dbReference type="RefSeq" id="WP_023044230.1">
    <property type="nucleotide sequence ID" value="NZ_CAWLUD010000003.1"/>
</dbReference>
<organism evidence="9 10">
    <name type="scientific">Photorhabdus temperata subsp. temperata Meg1</name>
    <dbReference type="NCBI Taxonomy" id="1393735"/>
    <lineage>
        <taxon>Bacteria</taxon>
        <taxon>Pseudomonadati</taxon>
        <taxon>Pseudomonadota</taxon>
        <taxon>Gammaproteobacteria</taxon>
        <taxon>Enterobacterales</taxon>
        <taxon>Morganellaceae</taxon>
        <taxon>Photorhabdus</taxon>
    </lineage>
</organism>
<feature type="transmembrane region" description="Helical" evidence="8">
    <location>
        <begin position="252"/>
        <end position="276"/>
    </location>
</feature>
<dbReference type="AlphaFoldDB" id="A0A081S284"/>
<evidence type="ECO:0000313" key="10">
    <source>
        <dbReference type="Proteomes" id="UP000028002"/>
    </source>
</evidence>
<evidence type="ECO:0000256" key="5">
    <source>
        <dbReference type="ARBA" id="ARBA00022692"/>
    </source>
</evidence>
<sequence length="350" mass="37171">MKKLIFSVANSVAQSDNRQFKFQRKGLLICGLLLVAFSVFSLFVGTRPVTIKVTWEAFTAFNPANSEHLLVRYLRVPRTLLAIIVGCSLGVAGAIMQALTRNPLADPGILGINAGAAVSIVSAIAFWGISDVIGYMWFGLAGATIAGCGVYLLGGIRHGLNPVRMVLAGAALSFVLLAITQIITINSEDEVFNQFRHWVVGSLQGRGYEVLFPVSILAASGVMIALMLTKSLDTVALGHDLGKSLGVNQTKVWILSALVIIMLSGGATAAAGPISFIGLTAPHFARLIAGPDYRWVLPYSMLISGVMVVAADSLGRVVGYPGEISVGIMVALIGGPFFVFLVRKWKIVQL</sequence>
<feature type="transmembrane region" description="Helical" evidence="8">
    <location>
        <begin position="108"/>
        <end position="129"/>
    </location>
</feature>
<evidence type="ECO:0000256" key="2">
    <source>
        <dbReference type="ARBA" id="ARBA00007935"/>
    </source>
</evidence>
<dbReference type="InterPro" id="IPR037294">
    <property type="entry name" value="ABC_BtuC-like"/>
</dbReference>
<dbReference type="PATRIC" id="fig|1393735.3.peg.428"/>
<feature type="transmembrane region" description="Helical" evidence="8">
    <location>
        <begin position="135"/>
        <end position="153"/>
    </location>
</feature>
<feature type="transmembrane region" description="Helical" evidence="8">
    <location>
        <begin position="79"/>
        <end position="96"/>
    </location>
</feature>
<keyword evidence="7 8" id="KW-0472">Membrane</keyword>
<protein>
    <submittedName>
        <fullName evidence="9">ABC-type Fe3+-siderophore transport system, permease component</fullName>
    </submittedName>
</protein>
<evidence type="ECO:0000256" key="3">
    <source>
        <dbReference type="ARBA" id="ARBA00022448"/>
    </source>
</evidence>
<gene>
    <name evidence="9" type="ORF">MEG1DRAFT_00427</name>
</gene>
<evidence type="ECO:0000313" key="9">
    <source>
        <dbReference type="EMBL" id="KER05037.1"/>
    </source>
</evidence>
<evidence type="ECO:0000256" key="4">
    <source>
        <dbReference type="ARBA" id="ARBA00022475"/>
    </source>
</evidence>
<feature type="transmembrane region" description="Helical" evidence="8">
    <location>
        <begin position="165"/>
        <end position="185"/>
    </location>
</feature>
<feature type="transmembrane region" description="Helical" evidence="8">
    <location>
        <begin position="26"/>
        <end position="45"/>
    </location>
</feature>
<comment type="subcellular location">
    <subcellularLocation>
        <location evidence="1">Cell membrane</location>
        <topology evidence="1">Multi-pass membrane protein</topology>
    </subcellularLocation>
</comment>
<accession>A0A081S284</accession>
<dbReference type="FunFam" id="1.10.3470.10:FF:000001">
    <property type="entry name" value="Vitamin B12 ABC transporter permease BtuC"/>
    <property type="match status" value="1"/>
</dbReference>
<keyword evidence="5 8" id="KW-0812">Transmembrane</keyword>
<keyword evidence="4" id="KW-1003">Cell membrane</keyword>
<dbReference type="PANTHER" id="PTHR30472:SF1">
    <property type="entry name" value="FE(3+) DICITRATE TRANSPORT SYSTEM PERMEASE PROTEIN FECC-RELATED"/>
    <property type="match status" value="1"/>
</dbReference>
<keyword evidence="6 8" id="KW-1133">Transmembrane helix</keyword>
<evidence type="ECO:0000256" key="7">
    <source>
        <dbReference type="ARBA" id="ARBA00023136"/>
    </source>
</evidence>
<evidence type="ECO:0000256" key="1">
    <source>
        <dbReference type="ARBA" id="ARBA00004651"/>
    </source>
</evidence>
<name>A0A081S284_PHOTE</name>
<dbReference type="Gene3D" id="1.10.3470.10">
    <property type="entry name" value="ABC transporter involved in vitamin B12 uptake, BtuC"/>
    <property type="match status" value="1"/>
</dbReference>
<dbReference type="Pfam" id="PF01032">
    <property type="entry name" value="FecCD"/>
    <property type="match status" value="1"/>
</dbReference>
<dbReference type="EMBL" id="JGVH01000003">
    <property type="protein sequence ID" value="KER05037.1"/>
    <property type="molecule type" value="Genomic_DNA"/>
</dbReference>
<evidence type="ECO:0000256" key="8">
    <source>
        <dbReference type="SAM" id="Phobius"/>
    </source>
</evidence>
<proteinExistence type="inferred from homology"/>
<reference evidence="9 10" key="1">
    <citation type="submission" date="2014-03" db="EMBL/GenBank/DDBJ databases">
        <title>Draft Genome of Photorhabdus temperata Meg1.</title>
        <authorList>
            <person name="Hurst S.G.IV."/>
            <person name="Morris K."/>
            <person name="Thomas K."/>
            <person name="Tisa L.S."/>
        </authorList>
    </citation>
    <scope>NUCLEOTIDE SEQUENCE [LARGE SCALE GENOMIC DNA]</scope>
    <source>
        <strain evidence="9 10">Meg1</strain>
    </source>
</reference>
<dbReference type="InterPro" id="IPR000522">
    <property type="entry name" value="ABC_transptr_permease_BtuC"/>
</dbReference>
<feature type="transmembrane region" description="Helical" evidence="8">
    <location>
        <begin position="210"/>
        <end position="232"/>
    </location>
</feature>
<keyword evidence="3" id="KW-0813">Transport</keyword>
<dbReference type="Proteomes" id="UP000028002">
    <property type="component" value="Unassembled WGS sequence"/>
</dbReference>
<comment type="similarity">
    <text evidence="2">Belongs to the binding-protein-dependent transport system permease family. FecCD subfamily.</text>
</comment>
<feature type="transmembrane region" description="Helical" evidence="8">
    <location>
        <begin position="326"/>
        <end position="345"/>
    </location>
</feature>
<evidence type="ECO:0000256" key="6">
    <source>
        <dbReference type="ARBA" id="ARBA00022989"/>
    </source>
</evidence>
<dbReference type="PANTHER" id="PTHR30472">
    <property type="entry name" value="FERRIC ENTEROBACTIN TRANSPORT SYSTEM PERMEASE PROTEIN"/>
    <property type="match status" value="1"/>
</dbReference>
<dbReference type="CDD" id="cd06550">
    <property type="entry name" value="TM_ABC_iron-siderophores_like"/>
    <property type="match status" value="1"/>
</dbReference>
<dbReference type="GO" id="GO:0005886">
    <property type="term" value="C:plasma membrane"/>
    <property type="evidence" value="ECO:0007669"/>
    <property type="project" value="UniProtKB-SubCell"/>
</dbReference>